<feature type="domain" description="4Fe-4S ferredoxin-type" evidence="11">
    <location>
        <begin position="37"/>
        <end position="66"/>
    </location>
</feature>
<keyword evidence="6" id="KW-0521">NADP</keyword>
<dbReference type="PROSITE" id="PS51379">
    <property type="entry name" value="4FE4S_FER_2"/>
    <property type="match status" value="1"/>
</dbReference>
<dbReference type="InterPro" id="IPR017896">
    <property type="entry name" value="4Fe4S_Fe-S-bd"/>
</dbReference>
<keyword evidence="4" id="KW-0479">Metal-binding</keyword>
<evidence type="ECO:0000256" key="1">
    <source>
        <dbReference type="ARBA" id="ARBA00001974"/>
    </source>
</evidence>
<dbReference type="PANTHER" id="PTHR48467">
    <property type="entry name" value="GLUTAMATE SYNTHASE 1 [NADH], CHLOROPLASTIC-LIKE"/>
    <property type="match status" value="1"/>
</dbReference>
<keyword evidence="5" id="KW-0274">FAD</keyword>
<proteinExistence type="predicted"/>
<dbReference type="InterPro" id="IPR036188">
    <property type="entry name" value="FAD/NAD-bd_sf"/>
</dbReference>
<dbReference type="PRINTS" id="PR00419">
    <property type="entry name" value="ADXRDTASE"/>
</dbReference>
<reference evidence="13" key="1">
    <citation type="journal article" date="2019" name="Int. J. Syst. Evol. Microbiol.">
        <title>The Global Catalogue of Microorganisms (GCM) 10K type strain sequencing project: providing services to taxonomists for standard genome sequencing and annotation.</title>
        <authorList>
            <consortium name="The Broad Institute Genomics Platform"/>
            <consortium name="The Broad Institute Genome Sequencing Center for Infectious Disease"/>
            <person name="Wu L."/>
            <person name="Ma J."/>
        </authorList>
    </citation>
    <scope>NUCLEOTIDE SEQUENCE [LARGE SCALE GENOMIC DNA]</scope>
    <source>
        <strain evidence="13">JCM 17983</strain>
    </source>
</reference>
<dbReference type="InterPro" id="IPR055275">
    <property type="entry name" value="Ferredox_Rdtase"/>
</dbReference>
<evidence type="ECO:0000256" key="9">
    <source>
        <dbReference type="ARBA" id="ARBA00023014"/>
    </source>
</evidence>
<comment type="catalytic activity">
    <reaction evidence="10">
        <text>2 reduced [2Fe-2S]-[ferredoxin] + NADP(+) + H(+) = 2 oxidized [2Fe-2S]-[ferredoxin] + NADPH</text>
        <dbReference type="Rhea" id="RHEA:20125"/>
        <dbReference type="Rhea" id="RHEA-COMP:10000"/>
        <dbReference type="Rhea" id="RHEA-COMP:10001"/>
        <dbReference type="ChEBI" id="CHEBI:15378"/>
        <dbReference type="ChEBI" id="CHEBI:33737"/>
        <dbReference type="ChEBI" id="CHEBI:33738"/>
        <dbReference type="ChEBI" id="CHEBI:57783"/>
        <dbReference type="ChEBI" id="CHEBI:58349"/>
        <dbReference type="EC" id="1.18.1.2"/>
    </reaction>
</comment>
<evidence type="ECO:0000256" key="4">
    <source>
        <dbReference type="ARBA" id="ARBA00022723"/>
    </source>
</evidence>
<name>A0ABP9E7Q6_9PSEU</name>
<gene>
    <name evidence="12" type="ORF">GCM10023203_19820</name>
</gene>
<evidence type="ECO:0000256" key="3">
    <source>
        <dbReference type="ARBA" id="ARBA00022630"/>
    </source>
</evidence>
<dbReference type="SUPFAM" id="SSF54862">
    <property type="entry name" value="4Fe-4S ferredoxins"/>
    <property type="match status" value="1"/>
</dbReference>
<dbReference type="PROSITE" id="PS00198">
    <property type="entry name" value="4FE4S_FER_1"/>
    <property type="match status" value="1"/>
</dbReference>
<keyword evidence="13" id="KW-1185">Reference proteome</keyword>
<evidence type="ECO:0000256" key="6">
    <source>
        <dbReference type="ARBA" id="ARBA00022857"/>
    </source>
</evidence>
<evidence type="ECO:0000256" key="8">
    <source>
        <dbReference type="ARBA" id="ARBA00023004"/>
    </source>
</evidence>
<keyword evidence="7" id="KW-0560">Oxidoreductase</keyword>
<dbReference type="Proteomes" id="UP001500457">
    <property type="component" value="Unassembled WGS sequence"/>
</dbReference>
<evidence type="ECO:0000313" key="12">
    <source>
        <dbReference type="EMBL" id="GAA4870589.1"/>
    </source>
</evidence>
<dbReference type="Gene3D" id="3.30.70.20">
    <property type="match status" value="1"/>
</dbReference>
<dbReference type="EMBL" id="BAABHQ010000004">
    <property type="protein sequence ID" value="GAA4870589.1"/>
    <property type="molecule type" value="Genomic_DNA"/>
</dbReference>
<comment type="caution">
    <text evidence="12">The sequence shown here is derived from an EMBL/GenBank/DDBJ whole genome shotgun (WGS) entry which is preliminary data.</text>
</comment>
<dbReference type="PANTHER" id="PTHR48467:SF1">
    <property type="entry name" value="GLUTAMATE SYNTHASE 1 [NADH], CHLOROPLASTIC-LIKE"/>
    <property type="match status" value="1"/>
</dbReference>
<dbReference type="Pfam" id="PF07992">
    <property type="entry name" value="Pyr_redox_2"/>
    <property type="match status" value="1"/>
</dbReference>
<dbReference type="RefSeq" id="WP_274235038.1">
    <property type="nucleotide sequence ID" value="NZ_BAABHQ010000004.1"/>
</dbReference>
<dbReference type="SUPFAM" id="SSF51971">
    <property type="entry name" value="Nucleotide-binding domain"/>
    <property type="match status" value="1"/>
</dbReference>
<keyword evidence="9" id="KW-0411">Iron-sulfur</keyword>
<sequence length="509" mass="53673">MPYAITQLCCTDASCVTACPVNCIHPTPDEPDFGTTDMLYVDPRTCIDCGACAEVCPVDAVFPAEVLTGALADYPAINAEHFAGTEPAAPPEGSPLFHAWGPVRFDRVLPADFPTLDVAVVGSGPAGMYTVQDLLLHTTARVTLYDRLPVAGGLVRFGVAPDHAGTKGIGESFARYHDHHRLRMRLGVEVGSAVSGASGATGSSITVDELARRHDAVIYAVGAPTARTLGVPGEDLPGHLASTTVVGWYNGHPEIDAGAVPVDTVDPARAVVVGTGNVALDIARILAADPARLAGSFAPEVRERLRASRVREVVLLARRGPEHAAYTRGELLALLRRDDLDVVVDDHDPRVGATVDAAGPRDHAALLQGVPRVRVDDVPPSGDRRRIVLRFHAPPEALVGDDRVTAIRVGGPEGSAELATGLVVRAIGHRGRPLAGLPFDEETGTVPNRAGRVDGRAGTYVVGWIKRGPGGGIGTNRRDAAETVAALVEDGREHRIGARPRRRGFLRRA</sequence>
<comment type="cofactor">
    <cofactor evidence="1">
        <name>FAD</name>
        <dbReference type="ChEBI" id="CHEBI:57692"/>
    </cofactor>
</comment>
<dbReference type="InterPro" id="IPR023753">
    <property type="entry name" value="FAD/NAD-binding_dom"/>
</dbReference>
<organism evidence="12 13">
    <name type="scientific">Actinomycetospora straminea</name>
    <dbReference type="NCBI Taxonomy" id="663607"/>
    <lineage>
        <taxon>Bacteria</taxon>
        <taxon>Bacillati</taxon>
        <taxon>Actinomycetota</taxon>
        <taxon>Actinomycetes</taxon>
        <taxon>Pseudonocardiales</taxon>
        <taxon>Pseudonocardiaceae</taxon>
        <taxon>Actinomycetospora</taxon>
    </lineage>
</organism>
<evidence type="ECO:0000256" key="2">
    <source>
        <dbReference type="ARBA" id="ARBA00013223"/>
    </source>
</evidence>
<accession>A0ABP9E7Q6</accession>
<evidence type="ECO:0000259" key="11">
    <source>
        <dbReference type="PROSITE" id="PS51379"/>
    </source>
</evidence>
<evidence type="ECO:0000256" key="7">
    <source>
        <dbReference type="ARBA" id="ARBA00023002"/>
    </source>
</evidence>
<keyword evidence="8" id="KW-0408">Iron</keyword>
<evidence type="ECO:0000256" key="10">
    <source>
        <dbReference type="ARBA" id="ARBA00047776"/>
    </source>
</evidence>
<protein>
    <recommendedName>
        <fullName evidence="2">ferredoxin--NADP(+) reductase</fullName>
        <ecNumber evidence="2">1.18.1.2</ecNumber>
    </recommendedName>
</protein>
<dbReference type="Gene3D" id="3.40.50.720">
    <property type="entry name" value="NAD(P)-binding Rossmann-like Domain"/>
    <property type="match status" value="1"/>
</dbReference>
<evidence type="ECO:0000313" key="13">
    <source>
        <dbReference type="Proteomes" id="UP001500457"/>
    </source>
</evidence>
<dbReference type="EC" id="1.18.1.2" evidence="2"/>
<dbReference type="Pfam" id="PF12838">
    <property type="entry name" value="Fer4_7"/>
    <property type="match status" value="1"/>
</dbReference>
<dbReference type="Gene3D" id="3.50.50.60">
    <property type="entry name" value="FAD/NAD(P)-binding domain"/>
    <property type="match status" value="1"/>
</dbReference>
<dbReference type="InterPro" id="IPR017900">
    <property type="entry name" value="4Fe4S_Fe_S_CS"/>
</dbReference>
<evidence type="ECO:0000256" key="5">
    <source>
        <dbReference type="ARBA" id="ARBA00022827"/>
    </source>
</evidence>
<keyword evidence="3" id="KW-0285">Flavoprotein</keyword>